<sequence>MNNDEGSSSSSPSSNPNPNSTRRDSRVPHRLRKHTVRFGMARGSVGKRQAEALALGMYFAASASLIRSIPKLYHSASFDTESALVYRYVLICSSEYGFTKFQPDVLLVLGRKNATGQNAYADDRALIYASAVKESLASVYGHKLGSFAERSFNTTLRILKVINDSTFPHQVDNLEKSKLKMGVSKAAFRAERFKTKSEDTRKPYMVLDCIVLSVFNILFSTLYGTYVFSQQRIMESTSVCNSISEDISHSWWVPKQVSQINTELNILICSFGVWIQIYFALVMIFVVTYLIIHRSSGTKQTKPVTFTVFFLGYVCGLLGKFCVDTLGGNDKLWLFLWGIFCLLQFFAVVFTSALYGLVYGPVNVTQGTKSSSMVSYWAWRSLFLGVILLVLPLTYGLLPFATFGEIGKIISL</sequence>
<keyword evidence="2" id="KW-0812">Transmembrane</keyword>
<dbReference type="STRING" id="72664.V4KMX7"/>
<feature type="transmembrane region" description="Helical" evidence="2">
    <location>
        <begin position="304"/>
        <end position="323"/>
    </location>
</feature>
<keyword evidence="2" id="KW-0472">Membrane</keyword>
<feature type="transmembrane region" description="Helical" evidence="2">
    <location>
        <begin position="377"/>
        <end position="398"/>
    </location>
</feature>
<dbReference type="Proteomes" id="UP000030689">
    <property type="component" value="Unassembled WGS sequence"/>
</dbReference>
<dbReference type="PANTHER" id="PTHR35322:SF2">
    <property type="entry name" value="PROTEIN CPR-5"/>
    <property type="match status" value="1"/>
</dbReference>
<feature type="transmembrane region" description="Helical" evidence="2">
    <location>
        <begin position="335"/>
        <end position="357"/>
    </location>
</feature>
<accession>V4KMX7</accession>
<dbReference type="GO" id="GO:0006952">
    <property type="term" value="P:defense response"/>
    <property type="evidence" value="ECO:0007669"/>
    <property type="project" value="InterPro"/>
</dbReference>
<dbReference type="Gramene" id="ESQ31297">
    <property type="protein sequence ID" value="ESQ31297"/>
    <property type="gene ID" value="EUTSA_v10005311mg"/>
</dbReference>
<gene>
    <name evidence="3" type="ORF">EUTSA_v10005311mg</name>
</gene>
<dbReference type="PANTHER" id="PTHR35322">
    <property type="entry name" value="PROTEIN CPR-5"/>
    <property type="match status" value="1"/>
</dbReference>
<evidence type="ECO:0000313" key="3">
    <source>
        <dbReference type="EMBL" id="ESQ31297.1"/>
    </source>
</evidence>
<protein>
    <submittedName>
        <fullName evidence="3">Uncharacterized protein</fullName>
    </submittedName>
</protein>
<feature type="compositionally biased region" description="Low complexity" evidence="1">
    <location>
        <begin position="7"/>
        <end position="20"/>
    </location>
</feature>
<dbReference type="InterPro" id="IPR044708">
    <property type="entry name" value="CPR5"/>
</dbReference>
<feature type="transmembrane region" description="Helical" evidence="2">
    <location>
        <begin position="264"/>
        <end position="292"/>
    </location>
</feature>
<evidence type="ECO:0000256" key="2">
    <source>
        <dbReference type="SAM" id="Phobius"/>
    </source>
</evidence>
<name>V4KMX7_EUTSA</name>
<dbReference type="KEGG" id="eus:EUTSA_v10005311mg"/>
<dbReference type="eggNOG" id="ENOG502QU8R">
    <property type="taxonomic scope" value="Eukaryota"/>
</dbReference>
<proteinExistence type="predicted"/>
<dbReference type="EMBL" id="KI517748">
    <property type="protein sequence ID" value="ESQ31297.1"/>
    <property type="molecule type" value="Genomic_DNA"/>
</dbReference>
<feature type="region of interest" description="Disordered" evidence="1">
    <location>
        <begin position="1"/>
        <end position="30"/>
    </location>
</feature>
<keyword evidence="2" id="KW-1133">Transmembrane helix</keyword>
<dbReference type="GO" id="GO:0010150">
    <property type="term" value="P:leaf senescence"/>
    <property type="evidence" value="ECO:0007669"/>
    <property type="project" value="InterPro"/>
</dbReference>
<dbReference type="AlphaFoldDB" id="V4KMX7"/>
<organism evidence="3 4">
    <name type="scientific">Eutrema salsugineum</name>
    <name type="common">Saltwater cress</name>
    <name type="synonym">Sisymbrium salsugineum</name>
    <dbReference type="NCBI Taxonomy" id="72664"/>
    <lineage>
        <taxon>Eukaryota</taxon>
        <taxon>Viridiplantae</taxon>
        <taxon>Streptophyta</taxon>
        <taxon>Embryophyta</taxon>
        <taxon>Tracheophyta</taxon>
        <taxon>Spermatophyta</taxon>
        <taxon>Magnoliopsida</taxon>
        <taxon>eudicotyledons</taxon>
        <taxon>Gunneridae</taxon>
        <taxon>Pentapetalae</taxon>
        <taxon>rosids</taxon>
        <taxon>malvids</taxon>
        <taxon>Brassicales</taxon>
        <taxon>Brassicaceae</taxon>
        <taxon>Eutremeae</taxon>
        <taxon>Eutrema</taxon>
    </lineage>
</organism>
<reference evidence="3 4" key="1">
    <citation type="journal article" date="2013" name="Front. Plant Sci.">
        <title>The Reference Genome of the Halophytic Plant Eutrema salsugineum.</title>
        <authorList>
            <person name="Yang R."/>
            <person name="Jarvis D.E."/>
            <person name="Chen H."/>
            <person name="Beilstein M.A."/>
            <person name="Grimwood J."/>
            <person name="Jenkins J."/>
            <person name="Shu S."/>
            <person name="Prochnik S."/>
            <person name="Xin M."/>
            <person name="Ma C."/>
            <person name="Schmutz J."/>
            <person name="Wing R.A."/>
            <person name="Mitchell-Olds T."/>
            <person name="Schumaker K.S."/>
            <person name="Wang X."/>
        </authorList>
    </citation>
    <scope>NUCLEOTIDE SEQUENCE [LARGE SCALE GENOMIC DNA]</scope>
</reference>
<dbReference type="GO" id="GO:0010090">
    <property type="term" value="P:trichome morphogenesis"/>
    <property type="evidence" value="ECO:0007669"/>
    <property type="project" value="InterPro"/>
</dbReference>
<keyword evidence="4" id="KW-1185">Reference proteome</keyword>
<evidence type="ECO:0000313" key="4">
    <source>
        <dbReference type="Proteomes" id="UP000030689"/>
    </source>
</evidence>
<evidence type="ECO:0000256" key="1">
    <source>
        <dbReference type="SAM" id="MobiDB-lite"/>
    </source>
</evidence>
<feature type="transmembrane region" description="Helical" evidence="2">
    <location>
        <begin position="204"/>
        <end position="228"/>
    </location>
</feature>